<dbReference type="PROSITE" id="PS51257">
    <property type="entry name" value="PROKAR_LIPOPROTEIN"/>
    <property type="match status" value="1"/>
</dbReference>
<evidence type="ECO:0000313" key="2">
    <source>
        <dbReference type="EMBL" id="MDQ8750650.1"/>
    </source>
</evidence>
<evidence type="ECO:0000256" key="1">
    <source>
        <dbReference type="SAM" id="MobiDB-lite"/>
    </source>
</evidence>
<organism evidence="2 3">
    <name type="scientific">Elizabethkingia miricola</name>
    <name type="common">Chryseobacterium miricola</name>
    <dbReference type="NCBI Taxonomy" id="172045"/>
    <lineage>
        <taxon>Bacteria</taxon>
        <taxon>Pseudomonadati</taxon>
        <taxon>Bacteroidota</taxon>
        <taxon>Flavobacteriia</taxon>
        <taxon>Flavobacteriales</taxon>
        <taxon>Weeksellaceae</taxon>
        <taxon>Elizabethkingia</taxon>
    </lineage>
</organism>
<dbReference type="Proteomes" id="UP001239265">
    <property type="component" value="Unassembled WGS sequence"/>
</dbReference>
<dbReference type="RefSeq" id="WP_309047394.1">
    <property type="nucleotide sequence ID" value="NZ_JAUCQJ010000005.1"/>
</dbReference>
<feature type="compositionally biased region" description="Polar residues" evidence="1">
    <location>
        <begin position="436"/>
        <end position="447"/>
    </location>
</feature>
<comment type="caution">
    <text evidence="2">The sequence shown here is derived from an EMBL/GenBank/DDBJ whole genome shotgun (WGS) entry which is preliminary data.</text>
</comment>
<feature type="region of interest" description="Disordered" evidence="1">
    <location>
        <begin position="410"/>
        <end position="450"/>
    </location>
</feature>
<reference evidence="2 3" key="1">
    <citation type="submission" date="2023-06" db="EMBL/GenBank/DDBJ databases">
        <title>Nosocomial Elizabethkingia miricola genome.</title>
        <authorList>
            <person name="Morgado S."/>
            <person name="Fonseca E."/>
            <person name="Freitas F."/>
            <person name="Vicente A.C."/>
        </authorList>
    </citation>
    <scope>NUCLEOTIDE SEQUENCE [LARGE SCALE GENOMIC DNA]</scope>
    <source>
        <strain evidence="2 3">EM15</strain>
    </source>
</reference>
<dbReference type="AlphaFoldDB" id="A0ABD5B9Q2"/>
<accession>A0ABD5B9Q2</accession>
<name>A0ABD5B9Q2_ELIMR</name>
<evidence type="ECO:0000313" key="3">
    <source>
        <dbReference type="Proteomes" id="UP001239265"/>
    </source>
</evidence>
<sequence length="583" mass="64602">MIKAFTKLIFCGSLIFIIACRSEIQDKSPESIRGLKLNINIDNFNETDINKQSTVKTESGNTNNINRQEFRSGVFDVISELSSDNLIAKKISLISPKSFLSKNIVFCIIAYDTQSGDYLAHDYGSTSNPDKILFSNFNLVGNKKYTFVTYSLNNSSLRQVVPTTNLNTAKLDLFQLNGDESGTDLLYAINENILLSGGNTSIDVTLKHQFSRISISIDTGDAVGILGQPDYIKGGYPLKNNMTGGFTGIIPDFYTSLRFNLKNATVTEGLKEGLQVKKISTSETKFIINTGKNADYKSKLIIPTGAVVIGKDINKAPINIAINGPNNTGLQSGKSYTLKLKFNSDRYTDNSGVTTSKTFGKYAVIAGYRLARFNLGVINSNPAVYNPDIPRKEIHGAKYHWGAYSGENGRYYSQQQDQDNPSVIPEWSITPLPEKSWNSGTESNPIRTSRDPCSALDSGGLYYRIPTATEYKESFKYTSSEQIGFPATNPNITTHFEYAITMRSKKSKNIALTFPAAGTRIYQLPYWFGHLIRRGIAADYWTSTEAIYVQHPMSYIVQIETDGSPKGNSYLKATGFPVRCIQD</sequence>
<proteinExistence type="predicted"/>
<gene>
    <name evidence="2" type="ORF">QT385_18480</name>
</gene>
<dbReference type="EMBL" id="JAUCQJ010000005">
    <property type="protein sequence ID" value="MDQ8750650.1"/>
    <property type="molecule type" value="Genomic_DNA"/>
</dbReference>
<protein>
    <submittedName>
        <fullName evidence="2">Fimbrillin family protein</fullName>
    </submittedName>
</protein>
<feature type="compositionally biased region" description="Polar residues" evidence="1">
    <location>
        <begin position="411"/>
        <end position="421"/>
    </location>
</feature>